<dbReference type="InterPro" id="IPR005828">
    <property type="entry name" value="MFS_sugar_transport-like"/>
</dbReference>
<evidence type="ECO:0000256" key="2">
    <source>
        <dbReference type="ARBA" id="ARBA00010992"/>
    </source>
</evidence>
<dbReference type="InterPro" id="IPR003663">
    <property type="entry name" value="Sugar/inositol_transpt"/>
</dbReference>
<dbReference type="PANTHER" id="PTHR48022:SF11">
    <property type="entry name" value="MONOSACCHARIDE TRANSPORTER (HXT8), PUTATIVE (AFU_ORTHOLOGUE AFUA_2G08120)-RELATED"/>
    <property type="match status" value="1"/>
</dbReference>
<organism evidence="9 10">
    <name type="scientific">Exophiala sideris</name>
    <dbReference type="NCBI Taxonomy" id="1016849"/>
    <lineage>
        <taxon>Eukaryota</taxon>
        <taxon>Fungi</taxon>
        <taxon>Dikarya</taxon>
        <taxon>Ascomycota</taxon>
        <taxon>Pezizomycotina</taxon>
        <taxon>Eurotiomycetes</taxon>
        <taxon>Chaetothyriomycetidae</taxon>
        <taxon>Chaetothyriales</taxon>
        <taxon>Herpotrichiellaceae</taxon>
        <taxon>Exophiala</taxon>
    </lineage>
</organism>
<protein>
    <recommendedName>
        <fullName evidence="8">Major facilitator superfamily (MFS) profile domain-containing protein</fullName>
    </recommendedName>
</protein>
<evidence type="ECO:0000313" key="9">
    <source>
        <dbReference type="EMBL" id="KAK5067985.1"/>
    </source>
</evidence>
<evidence type="ECO:0000313" key="10">
    <source>
        <dbReference type="Proteomes" id="UP001345691"/>
    </source>
</evidence>
<dbReference type="SUPFAM" id="SSF103473">
    <property type="entry name" value="MFS general substrate transporter"/>
    <property type="match status" value="1"/>
</dbReference>
<dbReference type="EMBL" id="JAVRRF010000001">
    <property type="protein sequence ID" value="KAK5067985.1"/>
    <property type="molecule type" value="Genomic_DNA"/>
</dbReference>
<feature type="transmembrane region" description="Helical" evidence="7">
    <location>
        <begin position="338"/>
        <end position="356"/>
    </location>
</feature>
<name>A0ABR0JPU4_9EURO</name>
<evidence type="ECO:0000256" key="6">
    <source>
        <dbReference type="ARBA" id="ARBA00023136"/>
    </source>
</evidence>
<evidence type="ECO:0000256" key="7">
    <source>
        <dbReference type="SAM" id="Phobius"/>
    </source>
</evidence>
<dbReference type="Pfam" id="PF00083">
    <property type="entry name" value="Sugar_tr"/>
    <property type="match status" value="1"/>
</dbReference>
<accession>A0ABR0JPU4</accession>
<comment type="similarity">
    <text evidence="2">Belongs to the major facilitator superfamily. Sugar transporter (TC 2.A.1.1) family.</text>
</comment>
<reference evidence="9 10" key="1">
    <citation type="submission" date="2023-08" db="EMBL/GenBank/DDBJ databases">
        <title>Black Yeasts Isolated from many extreme environments.</title>
        <authorList>
            <person name="Coleine C."/>
            <person name="Stajich J.E."/>
            <person name="Selbmann L."/>
        </authorList>
    </citation>
    <scope>NUCLEOTIDE SEQUENCE [LARGE SCALE GENOMIC DNA]</scope>
    <source>
        <strain evidence="9 10">CCFEE 6328</strain>
    </source>
</reference>
<proteinExistence type="inferred from homology"/>
<dbReference type="InterPro" id="IPR050360">
    <property type="entry name" value="MFS_Sugar_Transporters"/>
</dbReference>
<keyword evidence="10" id="KW-1185">Reference proteome</keyword>
<evidence type="ECO:0000256" key="3">
    <source>
        <dbReference type="ARBA" id="ARBA00022448"/>
    </source>
</evidence>
<dbReference type="PROSITE" id="PS00217">
    <property type="entry name" value="SUGAR_TRANSPORT_2"/>
    <property type="match status" value="1"/>
</dbReference>
<feature type="transmembrane region" description="Helical" evidence="7">
    <location>
        <begin position="368"/>
        <end position="394"/>
    </location>
</feature>
<feature type="transmembrane region" description="Helical" evidence="7">
    <location>
        <begin position="406"/>
        <end position="423"/>
    </location>
</feature>
<dbReference type="PRINTS" id="PR00171">
    <property type="entry name" value="SUGRTRNSPORT"/>
</dbReference>
<evidence type="ECO:0000256" key="1">
    <source>
        <dbReference type="ARBA" id="ARBA00004141"/>
    </source>
</evidence>
<feature type="domain" description="Major facilitator superfamily (MFS) profile" evidence="8">
    <location>
        <begin position="10"/>
        <end position="460"/>
    </location>
</feature>
<evidence type="ECO:0000256" key="4">
    <source>
        <dbReference type="ARBA" id="ARBA00022692"/>
    </source>
</evidence>
<feature type="transmembrane region" description="Helical" evidence="7">
    <location>
        <begin position="272"/>
        <end position="293"/>
    </location>
</feature>
<feature type="transmembrane region" description="Helical" evidence="7">
    <location>
        <begin position="305"/>
        <end position="326"/>
    </location>
</feature>
<dbReference type="PROSITE" id="PS50850">
    <property type="entry name" value="MFS"/>
    <property type="match status" value="1"/>
</dbReference>
<comment type="subcellular location">
    <subcellularLocation>
        <location evidence="1">Membrane</location>
        <topology evidence="1">Multi-pass membrane protein</topology>
    </subcellularLocation>
</comment>
<keyword evidence="4 7" id="KW-0812">Transmembrane</keyword>
<dbReference type="InterPro" id="IPR036259">
    <property type="entry name" value="MFS_trans_sf"/>
</dbReference>
<sequence>MVSFQATEEIVLALCFGSITYGYDFSVISTTLGQPGFYAYFGLTASPKDAELYAYSNRIIGAINGLFSAGGTFGALGMAWLCESKGRKMALYVACVFGIVGGALQAGSVHIAMYLVARLITGVAVGALVTLVPLFQAEIAPPASRGFLVAQHGVLIVSGYSIAAWVGFSCYYATNPSFQWRFPLSLQVLWPLIMLCLARWIPESPRWLLVQGRTQEAWTIVARLHQRSDDPEHLFAREEFYQMSRQVDADRSMREAMSLKELWTKPSYRKRMICGAITMFASESTAILVIYNYSVILYAGLGNSGSIPLLLSAAYVTCAAIGNYFCSLMIDRVGRVRLLCIGITGCMICLIFESALDAQYTGTTNKAGLGAAVFFLFLHIVFYGSCIDPTTYVYTSEIFPTHIRTYGMGFAGAILFLTTIPYLEAAPSAFATIGWKYYLVFITISAVMIPLIFWYFPETKGLSLEEINELFGDAVVVHLTHISDEEKAELDAKIKAGEDPILAAKGARADEVERALEIQEK</sequence>
<feature type="transmembrane region" description="Helical" evidence="7">
    <location>
        <begin position="147"/>
        <end position="168"/>
    </location>
</feature>
<comment type="caution">
    <text evidence="9">The sequence shown here is derived from an EMBL/GenBank/DDBJ whole genome shotgun (WGS) entry which is preliminary data.</text>
</comment>
<feature type="transmembrane region" description="Helical" evidence="7">
    <location>
        <begin position="435"/>
        <end position="456"/>
    </location>
</feature>
<keyword evidence="6 7" id="KW-0472">Membrane</keyword>
<gene>
    <name evidence="9" type="ORF">LTR69_000102</name>
</gene>
<dbReference type="Proteomes" id="UP001345691">
    <property type="component" value="Unassembled WGS sequence"/>
</dbReference>
<feature type="transmembrane region" description="Helical" evidence="7">
    <location>
        <begin position="180"/>
        <end position="201"/>
    </location>
</feature>
<feature type="transmembrane region" description="Helical" evidence="7">
    <location>
        <begin position="59"/>
        <end position="82"/>
    </location>
</feature>
<feature type="transmembrane region" description="Helical" evidence="7">
    <location>
        <begin position="89"/>
        <end position="106"/>
    </location>
</feature>
<feature type="transmembrane region" description="Helical" evidence="7">
    <location>
        <begin position="112"/>
        <end position="135"/>
    </location>
</feature>
<evidence type="ECO:0000259" key="8">
    <source>
        <dbReference type="PROSITE" id="PS50850"/>
    </source>
</evidence>
<keyword evidence="3" id="KW-0813">Transport</keyword>
<keyword evidence="5 7" id="KW-1133">Transmembrane helix</keyword>
<dbReference type="InterPro" id="IPR005829">
    <property type="entry name" value="Sugar_transporter_CS"/>
</dbReference>
<dbReference type="Gene3D" id="1.20.1250.20">
    <property type="entry name" value="MFS general substrate transporter like domains"/>
    <property type="match status" value="1"/>
</dbReference>
<dbReference type="InterPro" id="IPR020846">
    <property type="entry name" value="MFS_dom"/>
</dbReference>
<evidence type="ECO:0000256" key="5">
    <source>
        <dbReference type="ARBA" id="ARBA00022989"/>
    </source>
</evidence>
<dbReference type="PANTHER" id="PTHR48022">
    <property type="entry name" value="PLASTIDIC GLUCOSE TRANSPORTER 4"/>
    <property type="match status" value="1"/>
</dbReference>